<feature type="transmembrane region" description="Helical" evidence="1">
    <location>
        <begin position="115"/>
        <end position="137"/>
    </location>
</feature>
<keyword evidence="1" id="KW-1133">Transmembrane helix</keyword>
<gene>
    <name evidence="3" type="ORF">MIND_00392600</name>
</gene>
<accession>A0A8H6T1B5</accession>
<dbReference type="InterPro" id="IPR045340">
    <property type="entry name" value="DUF6533"/>
</dbReference>
<feature type="transmembrane region" description="Helical" evidence="1">
    <location>
        <begin position="231"/>
        <end position="250"/>
    </location>
</feature>
<keyword evidence="1" id="KW-0812">Transmembrane</keyword>
<feature type="transmembrane region" description="Helical" evidence="1">
    <location>
        <begin position="51"/>
        <end position="74"/>
    </location>
</feature>
<keyword evidence="4" id="KW-1185">Reference proteome</keyword>
<evidence type="ECO:0000313" key="4">
    <source>
        <dbReference type="Proteomes" id="UP000636479"/>
    </source>
</evidence>
<name>A0A8H6T1B5_9AGAR</name>
<evidence type="ECO:0000256" key="1">
    <source>
        <dbReference type="SAM" id="Phobius"/>
    </source>
</evidence>
<feature type="transmembrane region" description="Helical" evidence="1">
    <location>
        <begin position="256"/>
        <end position="276"/>
    </location>
</feature>
<feature type="domain" description="DUF6533" evidence="2">
    <location>
        <begin position="21"/>
        <end position="63"/>
    </location>
</feature>
<comment type="caution">
    <text evidence="3">The sequence shown here is derived from an EMBL/GenBank/DDBJ whole genome shotgun (WGS) entry which is preliminary data.</text>
</comment>
<proteinExistence type="predicted"/>
<dbReference type="AlphaFoldDB" id="A0A8H6T1B5"/>
<organism evidence="3 4">
    <name type="scientific">Mycena indigotica</name>
    <dbReference type="NCBI Taxonomy" id="2126181"/>
    <lineage>
        <taxon>Eukaryota</taxon>
        <taxon>Fungi</taxon>
        <taxon>Dikarya</taxon>
        <taxon>Basidiomycota</taxon>
        <taxon>Agaricomycotina</taxon>
        <taxon>Agaricomycetes</taxon>
        <taxon>Agaricomycetidae</taxon>
        <taxon>Agaricales</taxon>
        <taxon>Marasmiineae</taxon>
        <taxon>Mycenaceae</taxon>
        <taxon>Mycena</taxon>
    </lineage>
</organism>
<dbReference type="RefSeq" id="XP_037223640.1">
    <property type="nucleotide sequence ID" value="XM_037360755.1"/>
</dbReference>
<feature type="transmembrane region" description="Helical" evidence="1">
    <location>
        <begin position="172"/>
        <end position="192"/>
    </location>
</feature>
<sequence length="315" mass="35279">MDILEPAQFVSDHRVHRSFFLIGVVLLTYDHLLTLRAEVKYIWASSLRMSTFWFLLVRYTGLLASFAVVAFYLGDLGHEVCVRMQLVWEVLLVIQELLVEITLIVRVFAMYGLNFWILGFLLSIGSVSGALALWAIIEYGRPVVISPPLGVPALHGCHVAFTRQTALRLAGAWEGLLVCDTVVFLLTVRRVYIQRPVTLRVRLPLRMASRQHNAELDRPETLLERMYKDGALYFGIIVLANLANLLTFYLGDMLLAGSLSWFTTNISVALLCRLMLSLHQAGNAGLMSDVSQPSGLETQTLRFGAPAEDHMRGDG</sequence>
<dbReference type="EMBL" id="JACAZF010000003">
    <property type="protein sequence ID" value="KAF7310190.1"/>
    <property type="molecule type" value="Genomic_DNA"/>
</dbReference>
<dbReference type="Proteomes" id="UP000636479">
    <property type="component" value="Unassembled WGS sequence"/>
</dbReference>
<protein>
    <recommendedName>
        <fullName evidence="2">DUF6533 domain-containing protein</fullName>
    </recommendedName>
</protein>
<reference evidence="3" key="1">
    <citation type="submission" date="2020-05" db="EMBL/GenBank/DDBJ databases">
        <title>Mycena genomes resolve the evolution of fungal bioluminescence.</title>
        <authorList>
            <person name="Tsai I.J."/>
        </authorList>
    </citation>
    <scope>NUCLEOTIDE SEQUENCE</scope>
    <source>
        <strain evidence="3">171206Taipei</strain>
    </source>
</reference>
<feature type="transmembrane region" description="Helical" evidence="1">
    <location>
        <begin position="20"/>
        <end position="39"/>
    </location>
</feature>
<dbReference type="GeneID" id="59343271"/>
<feature type="transmembrane region" description="Helical" evidence="1">
    <location>
        <begin position="86"/>
        <end position="108"/>
    </location>
</feature>
<evidence type="ECO:0000259" key="2">
    <source>
        <dbReference type="Pfam" id="PF20151"/>
    </source>
</evidence>
<dbReference type="Pfam" id="PF20151">
    <property type="entry name" value="DUF6533"/>
    <property type="match status" value="1"/>
</dbReference>
<keyword evidence="1" id="KW-0472">Membrane</keyword>
<dbReference type="OrthoDB" id="3242409at2759"/>
<evidence type="ECO:0000313" key="3">
    <source>
        <dbReference type="EMBL" id="KAF7310190.1"/>
    </source>
</evidence>